<dbReference type="InterPro" id="IPR018391">
    <property type="entry name" value="PQQ_b-propeller_rpt"/>
</dbReference>
<dbReference type="InterPro" id="IPR011047">
    <property type="entry name" value="Quinoprotein_ADH-like_sf"/>
</dbReference>
<protein>
    <submittedName>
        <fullName evidence="2">PQQ-like beta-propeller repeat protein</fullName>
    </submittedName>
</protein>
<organism evidence="2 3">
    <name type="scientific">Gemmata palustris</name>
    <dbReference type="NCBI Taxonomy" id="2822762"/>
    <lineage>
        <taxon>Bacteria</taxon>
        <taxon>Pseudomonadati</taxon>
        <taxon>Planctomycetota</taxon>
        <taxon>Planctomycetia</taxon>
        <taxon>Gemmatales</taxon>
        <taxon>Gemmataceae</taxon>
        <taxon>Gemmata</taxon>
    </lineage>
</organism>
<dbReference type="Proteomes" id="UP000676565">
    <property type="component" value="Unassembled WGS sequence"/>
</dbReference>
<reference evidence="2 3" key="1">
    <citation type="submission" date="2021-04" db="EMBL/GenBank/DDBJ databases">
        <authorList>
            <person name="Ivanova A."/>
        </authorList>
    </citation>
    <scope>NUCLEOTIDE SEQUENCE [LARGE SCALE GENOMIC DNA]</scope>
    <source>
        <strain evidence="2 3">G18</strain>
    </source>
</reference>
<evidence type="ECO:0000313" key="3">
    <source>
        <dbReference type="Proteomes" id="UP000676565"/>
    </source>
</evidence>
<dbReference type="Pfam" id="PF13360">
    <property type="entry name" value="PQQ_2"/>
    <property type="match status" value="1"/>
</dbReference>
<dbReference type="SMART" id="SM00564">
    <property type="entry name" value="PQQ"/>
    <property type="match status" value="4"/>
</dbReference>
<feature type="domain" description="Pyrrolo-quinoline quinone repeat" evidence="1">
    <location>
        <begin position="72"/>
        <end position="327"/>
    </location>
</feature>
<evidence type="ECO:0000259" key="1">
    <source>
        <dbReference type="Pfam" id="PF13360"/>
    </source>
</evidence>
<dbReference type="SUPFAM" id="SSF50998">
    <property type="entry name" value="Quinoprotein alcohol dehydrogenase-like"/>
    <property type="match status" value="1"/>
</dbReference>
<sequence>MGPNRDAVWKETGILDTFPAGGPKELWRIAIGGGYAGPAVAAGKVYVADKKLKDGAKDPANAFDTSKTESSERLLCLDARTGKEIWKYEYDCPYTISYREGPRCTPTVSDGKVYFLGAMGDFACLDAEKGTVTWKKNFPKDYEARVQIWGFAGHPLVYKNLVIALVGGKDVVAVAFDKDTGKEVWKALSAKDAGYCPPTLIDAGGVKQLVIWHAEAINGLNPETGAVYWKFPIKPNSQMSIMAPRLAGDYLYAGGNGGAQVVLKMAKDKPDATIAWQQDAVGMGKRAGPLGMAPINMTPFVEDGVIYGVDQPGMFRAFKAETGERLWWTFKPVLGKDEEEDFKGAGTGTAFLVKNGDRFFVFADNGALIIAKLTPKGYEEVSRAELKLELTQRAFGRKVVWCHPAFAEKCLFVRNDKEIVCYSLAK</sequence>
<comment type="caution">
    <text evidence="2">The sequence shown here is derived from an EMBL/GenBank/DDBJ whole genome shotgun (WGS) entry which is preliminary data.</text>
</comment>
<dbReference type="EMBL" id="JAGKQQ010000001">
    <property type="protein sequence ID" value="MBP3957811.1"/>
    <property type="molecule type" value="Genomic_DNA"/>
</dbReference>
<dbReference type="Gene3D" id="2.130.10.10">
    <property type="entry name" value="YVTN repeat-like/Quinoprotein amine dehydrogenase"/>
    <property type="match status" value="1"/>
</dbReference>
<evidence type="ECO:0000313" key="2">
    <source>
        <dbReference type="EMBL" id="MBP3957811.1"/>
    </source>
</evidence>
<dbReference type="PANTHER" id="PTHR34512:SF30">
    <property type="entry name" value="OUTER MEMBRANE PROTEIN ASSEMBLY FACTOR BAMB"/>
    <property type="match status" value="1"/>
</dbReference>
<proteinExistence type="predicted"/>
<keyword evidence="3" id="KW-1185">Reference proteome</keyword>
<gene>
    <name evidence="2" type="ORF">J8F10_21370</name>
</gene>
<dbReference type="InterPro" id="IPR002372">
    <property type="entry name" value="PQQ_rpt_dom"/>
</dbReference>
<name>A0ABS5BVQ7_9BACT</name>
<dbReference type="PANTHER" id="PTHR34512">
    <property type="entry name" value="CELL SURFACE PROTEIN"/>
    <property type="match status" value="1"/>
</dbReference>
<accession>A0ABS5BVQ7</accession>
<dbReference type="InterPro" id="IPR015943">
    <property type="entry name" value="WD40/YVTN_repeat-like_dom_sf"/>
</dbReference>
<dbReference type="Gene3D" id="2.40.10.480">
    <property type="match status" value="1"/>
</dbReference>